<feature type="domain" description="TLDc" evidence="2">
    <location>
        <begin position="295"/>
        <end position="466"/>
    </location>
</feature>
<dbReference type="Pfam" id="PF07707">
    <property type="entry name" value="BACK"/>
    <property type="match status" value="1"/>
</dbReference>
<name>A0A9N8ZKK4_9GLOM</name>
<comment type="caution">
    <text evidence="3">The sequence shown here is derived from an EMBL/GenBank/DDBJ whole genome shotgun (WGS) entry which is preliminary data.</text>
</comment>
<evidence type="ECO:0000259" key="2">
    <source>
        <dbReference type="PROSITE" id="PS51886"/>
    </source>
</evidence>
<dbReference type="CDD" id="cd18186">
    <property type="entry name" value="BTB_POZ_ZBTB_KLHL-like"/>
    <property type="match status" value="1"/>
</dbReference>
<dbReference type="Proteomes" id="UP000789739">
    <property type="component" value="Unassembled WGS sequence"/>
</dbReference>
<dbReference type="OrthoDB" id="25620at2759"/>
<dbReference type="PANTHER" id="PTHR45774:SF3">
    <property type="entry name" value="BTB (POZ) DOMAIN-CONTAINING 2B-RELATED"/>
    <property type="match status" value="1"/>
</dbReference>
<keyword evidence="4" id="KW-1185">Reference proteome</keyword>
<evidence type="ECO:0000259" key="1">
    <source>
        <dbReference type="PROSITE" id="PS50097"/>
    </source>
</evidence>
<dbReference type="PROSITE" id="PS50097">
    <property type="entry name" value="BTB"/>
    <property type="match status" value="1"/>
</dbReference>
<dbReference type="SMART" id="SM00225">
    <property type="entry name" value="BTB"/>
    <property type="match status" value="1"/>
</dbReference>
<organism evidence="3 4">
    <name type="scientific">Paraglomus brasilianum</name>
    <dbReference type="NCBI Taxonomy" id="144538"/>
    <lineage>
        <taxon>Eukaryota</taxon>
        <taxon>Fungi</taxon>
        <taxon>Fungi incertae sedis</taxon>
        <taxon>Mucoromycota</taxon>
        <taxon>Glomeromycotina</taxon>
        <taxon>Glomeromycetes</taxon>
        <taxon>Paraglomerales</taxon>
        <taxon>Paraglomeraceae</taxon>
        <taxon>Paraglomus</taxon>
    </lineage>
</organism>
<dbReference type="Pfam" id="PF07534">
    <property type="entry name" value="TLD"/>
    <property type="match status" value="1"/>
</dbReference>
<accession>A0A9N8ZKK4</accession>
<dbReference type="PROSITE" id="PS51886">
    <property type="entry name" value="TLDC"/>
    <property type="match status" value="1"/>
</dbReference>
<proteinExistence type="predicted"/>
<dbReference type="InterPro" id="IPR011333">
    <property type="entry name" value="SKP1/BTB/POZ_sf"/>
</dbReference>
<feature type="domain" description="BTB" evidence="1">
    <location>
        <begin position="24"/>
        <end position="97"/>
    </location>
</feature>
<dbReference type="Pfam" id="PF00651">
    <property type="entry name" value="BTB"/>
    <property type="match status" value="1"/>
</dbReference>
<reference evidence="3" key="1">
    <citation type="submission" date="2021-06" db="EMBL/GenBank/DDBJ databases">
        <authorList>
            <person name="Kallberg Y."/>
            <person name="Tangrot J."/>
            <person name="Rosling A."/>
        </authorList>
    </citation>
    <scope>NUCLEOTIDE SEQUENCE</scope>
    <source>
        <strain evidence="3">BR232B</strain>
    </source>
</reference>
<dbReference type="SUPFAM" id="SSF54695">
    <property type="entry name" value="POZ domain"/>
    <property type="match status" value="1"/>
</dbReference>
<evidence type="ECO:0000313" key="4">
    <source>
        <dbReference type="Proteomes" id="UP000789739"/>
    </source>
</evidence>
<dbReference type="EMBL" id="CAJVPI010000199">
    <property type="protein sequence ID" value="CAG8499200.1"/>
    <property type="molecule type" value="Genomic_DNA"/>
</dbReference>
<evidence type="ECO:0000313" key="3">
    <source>
        <dbReference type="EMBL" id="CAG8499200.1"/>
    </source>
</evidence>
<dbReference type="SMART" id="SM00584">
    <property type="entry name" value="TLDc"/>
    <property type="match status" value="1"/>
</dbReference>
<gene>
    <name evidence="3" type="ORF">PBRASI_LOCUS2516</name>
</gene>
<dbReference type="AlphaFoldDB" id="A0A9N8ZKK4"/>
<sequence>MPSLQLLTHLSDDFCQILEQMEEYNTTIFVGQESAVRVFHAHSIVLKARSEYFRAAFANDWAKKDGQFYCFRKPNISPDAFEMILKYLYTAKIEVEDKDVMYLLDVLVAADELLLTEMIDCIESYLLQNKAEWLRQNYFALWSKTKQAEFCGKLQECCKKTVCHDPRCLFESDDFLSLDEELLISFLQMDEMQIDEIDVWGYVLKWGCRRIGKESENVHEWTAEDFAALADKLQPFFSYIRWHYMLSADFYDKVWPFRQILPESLLNDILQSHFNPQAAFSSAVSLPRRIPFESEVITSEQVSRIAAWIDRTDEPYKEYECPYTLRVLLRGSRDGFDAETFHDLCDEKGPTIVAVKARNSGQIIGGYNPIQWVVGSGHIATSDSFIFSFPSFGVVAGARMSRPHRSNYAIRLNERTHGACFGDKDFWMSNAFNDDESCSCQQDDYSEAITSMTKFSAEEYEVFQVVKRKIMKSIDES</sequence>
<protein>
    <submittedName>
        <fullName evidence="3">5683_t:CDS:1</fullName>
    </submittedName>
</protein>
<dbReference type="InterPro" id="IPR006571">
    <property type="entry name" value="TLDc_dom"/>
</dbReference>
<dbReference type="Gene3D" id="3.30.710.10">
    <property type="entry name" value="Potassium Channel Kv1.1, Chain A"/>
    <property type="match status" value="1"/>
</dbReference>
<dbReference type="PANTHER" id="PTHR45774">
    <property type="entry name" value="BTB/POZ DOMAIN-CONTAINING"/>
    <property type="match status" value="1"/>
</dbReference>
<dbReference type="InterPro" id="IPR000210">
    <property type="entry name" value="BTB/POZ_dom"/>
</dbReference>
<dbReference type="Gene3D" id="1.25.40.420">
    <property type="match status" value="1"/>
</dbReference>
<dbReference type="InterPro" id="IPR011705">
    <property type="entry name" value="BACK"/>
</dbReference>